<keyword evidence="3" id="KW-0966">Cell projection</keyword>
<keyword evidence="1" id="KW-0547">Nucleotide-binding</keyword>
<dbReference type="SUPFAM" id="SSF52540">
    <property type="entry name" value="P-loop containing nucleoside triphosphate hydrolases"/>
    <property type="match status" value="1"/>
</dbReference>
<dbReference type="Gene3D" id="3.40.50.300">
    <property type="entry name" value="P-loop containing nucleotide triphosphate hydrolases"/>
    <property type="match status" value="2"/>
</dbReference>
<evidence type="ECO:0000256" key="2">
    <source>
        <dbReference type="ARBA" id="ARBA00022840"/>
    </source>
</evidence>
<name>A0ABU8VDP0_9BURK</name>
<dbReference type="Proteomes" id="UP001365846">
    <property type="component" value="Unassembled WGS sequence"/>
</dbReference>
<dbReference type="InterPro" id="IPR050625">
    <property type="entry name" value="ParA/MinD_ATPase"/>
</dbReference>
<dbReference type="EMBL" id="JBBKZU010000003">
    <property type="protein sequence ID" value="MEJ8811130.1"/>
    <property type="molecule type" value="Genomic_DNA"/>
</dbReference>
<protein>
    <submittedName>
        <fullName evidence="3">Flagellar biosynthesis protein FlhG</fullName>
    </submittedName>
</protein>
<sequence>MSKRVADQADGLRRLLANTPTRVIAIAGMSRGDGATTTAMNLAAALVHQGKDVSLIDEQDADDASAASVWGVDVPGMAAECGVEVRPPPHPPCDPRTLRHGGVVLIDAALDDEGRLSPLAQQADELVLVLQSNAPSITAAYAGIKRLHYAHGLMQIRLLVNRASGAVEAQKIMTNLANTGSRYLAVSLEPAGWVRADAHHADARRLGRTVVEAFPASPASMDFRRIAVDVLGWPWRAPARGARANGHAKNDSRIAMPAPRALHMPSAAAA</sequence>
<keyword evidence="3" id="KW-0282">Flagellum</keyword>
<keyword evidence="4" id="KW-1185">Reference proteome</keyword>
<accession>A0ABU8VDP0</accession>
<evidence type="ECO:0000313" key="3">
    <source>
        <dbReference type="EMBL" id="MEJ8811130.1"/>
    </source>
</evidence>
<gene>
    <name evidence="3" type="ORF">WKW77_08615</name>
</gene>
<dbReference type="PANTHER" id="PTHR43384:SF6">
    <property type="entry name" value="SEPTUM SITE-DETERMINING PROTEIN MIND HOMOLOG, CHLOROPLASTIC"/>
    <property type="match status" value="1"/>
</dbReference>
<proteinExistence type="predicted"/>
<keyword evidence="3" id="KW-0969">Cilium</keyword>
<dbReference type="RefSeq" id="WP_340356442.1">
    <property type="nucleotide sequence ID" value="NZ_JBBKZU010000003.1"/>
</dbReference>
<keyword evidence="2" id="KW-0067">ATP-binding</keyword>
<reference evidence="3 4" key="1">
    <citation type="submission" date="2024-03" db="EMBL/GenBank/DDBJ databases">
        <title>Novel species of the genus Variovorax.</title>
        <authorList>
            <person name="Liu Q."/>
            <person name="Xin Y.-H."/>
        </authorList>
    </citation>
    <scope>NUCLEOTIDE SEQUENCE [LARGE SCALE GENOMIC DNA]</scope>
    <source>
        <strain evidence="3 4">KACC 18899</strain>
    </source>
</reference>
<evidence type="ECO:0000256" key="1">
    <source>
        <dbReference type="ARBA" id="ARBA00022741"/>
    </source>
</evidence>
<comment type="caution">
    <text evidence="3">The sequence shown here is derived from an EMBL/GenBank/DDBJ whole genome shotgun (WGS) entry which is preliminary data.</text>
</comment>
<evidence type="ECO:0000313" key="4">
    <source>
        <dbReference type="Proteomes" id="UP001365846"/>
    </source>
</evidence>
<organism evidence="3 4">
    <name type="scientific">Variovorax ureilyticus</name>
    <dbReference type="NCBI Taxonomy" id="1836198"/>
    <lineage>
        <taxon>Bacteria</taxon>
        <taxon>Pseudomonadati</taxon>
        <taxon>Pseudomonadota</taxon>
        <taxon>Betaproteobacteria</taxon>
        <taxon>Burkholderiales</taxon>
        <taxon>Comamonadaceae</taxon>
        <taxon>Variovorax</taxon>
    </lineage>
</organism>
<dbReference type="InterPro" id="IPR027417">
    <property type="entry name" value="P-loop_NTPase"/>
</dbReference>
<dbReference type="PANTHER" id="PTHR43384">
    <property type="entry name" value="SEPTUM SITE-DETERMINING PROTEIN MIND HOMOLOG, CHLOROPLASTIC-RELATED"/>
    <property type="match status" value="1"/>
</dbReference>